<dbReference type="Proteomes" id="UP000499080">
    <property type="component" value="Unassembled WGS sequence"/>
</dbReference>
<evidence type="ECO:0000313" key="2">
    <source>
        <dbReference type="Proteomes" id="UP000499080"/>
    </source>
</evidence>
<proteinExistence type="predicted"/>
<organism evidence="1 2">
    <name type="scientific">Araneus ventricosus</name>
    <name type="common">Orbweaver spider</name>
    <name type="synonym">Epeira ventricosa</name>
    <dbReference type="NCBI Taxonomy" id="182803"/>
    <lineage>
        <taxon>Eukaryota</taxon>
        <taxon>Metazoa</taxon>
        <taxon>Ecdysozoa</taxon>
        <taxon>Arthropoda</taxon>
        <taxon>Chelicerata</taxon>
        <taxon>Arachnida</taxon>
        <taxon>Araneae</taxon>
        <taxon>Araneomorphae</taxon>
        <taxon>Entelegynae</taxon>
        <taxon>Araneoidea</taxon>
        <taxon>Araneidae</taxon>
        <taxon>Araneus</taxon>
    </lineage>
</organism>
<accession>A0A4Y2M666</accession>
<protein>
    <submittedName>
        <fullName evidence="1">Uncharacterized protein</fullName>
    </submittedName>
</protein>
<dbReference type="OrthoDB" id="125347at2759"/>
<reference evidence="1 2" key="1">
    <citation type="journal article" date="2019" name="Sci. Rep.">
        <title>Orb-weaving spider Araneus ventricosus genome elucidates the spidroin gene catalogue.</title>
        <authorList>
            <person name="Kono N."/>
            <person name="Nakamura H."/>
            <person name="Ohtoshi R."/>
            <person name="Moran D.A.P."/>
            <person name="Shinohara A."/>
            <person name="Yoshida Y."/>
            <person name="Fujiwara M."/>
            <person name="Mori M."/>
            <person name="Tomita M."/>
            <person name="Arakawa K."/>
        </authorList>
    </citation>
    <scope>NUCLEOTIDE SEQUENCE [LARGE SCALE GENOMIC DNA]</scope>
</reference>
<evidence type="ECO:0000313" key="1">
    <source>
        <dbReference type="EMBL" id="GBN22595.1"/>
    </source>
</evidence>
<keyword evidence="2" id="KW-1185">Reference proteome</keyword>
<dbReference type="EMBL" id="BGPR01202871">
    <property type="protein sequence ID" value="GBN22595.1"/>
    <property type="molecule type" value="Genomic_DNA"/>
</dbReference>
<sequence>MHPSISTKVGIWCHRKLLQIASDVLNFTVLQSPLVLEDDDEDPSLTELAEKLRNRGYAIPDENLYTKMQGRIEGVARLAPANGAGRTGAQK</sequence>
<dbReference type="AlphaFoldDB" id="A0A4Y2M666"/>
<gene>
    <name evidence="1" type="ORF">AVEN_27866_1</name>
</gene>
<comment type="caution">
    <text evidence="1">The sequence shown here is derived from an EMBL/GenBank/DDBJ whole genome shotgun (WGS) entry which is preliminary data.</text>
</comment>
<name>A0A4Y2M666_ARAVE</name>